<dbReference type="Gene3D" id="1.10.8.60">
    <property type="match status" value="1"/>
</dbReference>
<keyword evidence="4" id="KW-0804">Transcription</keyword>
<keyword evidence="2" id="KW-0067">ATP-binding</keyword>
<organism evidence="6 7">
    <name type="scientific">Thiothrix lacustris</name>
    <dbReference type="NCBI Taxonomy" id="525917"/>
    <lineage>
        <taxon>Bacteria</taxon>
        <taxon>Pseudomonadati</taxon>
        <taxon>Pseudomonadota</taxon>
        <taxon>Gammaproteobacteria</taxon>
        <taxon>Thiotrichales</taxon>
        <taxon>Thiotrichaceae</taxon>
        <taxon>Thiothrix</taxon>
    </lineage>
</organism>
<evidence type="ECO:0000313" key="6">
    <source>
        <dbReference type="EMBL" id="OQX12026.1"/>
    </source>
</evidence>
<dbReference type="GO" id="GO:0043565">
    <property type="term" value="F:sequence-specific DNA binding"/>
    <property type="evidence" value="ECO:0007669"/>
    <property type="project" value="InterPro"/>
</dbReference>
<dbReference type="Pfam" id="PF25601">
    <property type="entry name" value="AAA_lid_14"/>
    <property type="match status" value="1"/>
</dbReference>
<keyword evidence="1" id="KW-0547">Nucleotide-binding</keyword>
<dbReference type="GO" id="GO:0006355">
    <property type="term" value="P:regulation of DNA-templated transcription"/>
    <property type="evidence" value="ECO:0007669"/>
    <property type="project" value="InterPro"/>
</dbReference>
<proteinExistence type="predicted"/>
<evidence type="ECO:0000256" key="3">
    <source>
        <dbReference type="ARBA" id="ARBA00023015"/>
    </source>
</evidence>
<evidence type="ECO:0000313" key="7">
    <source>
        <dbReference type="Proteomes" id="UP000192491"/>
    </source>
</evidence>
<dbReference type="InterPro" id="IPR009057">
    <property type="entry name" value="Homeodomain-like_sf"/>
</dbReference>
<dbReference type="InterPro" id="IPR025944">
    <property type="entry name" value="Sigma_54_int_dom_CS"/>
</dbReference>
<reference evidence="6 7" key="1">
    <citation type="submission" date="2017-01" db="EMBL/GenBank/DDBJ databases">
        <title>Novel large sulfur bacteria in the metagenomes of groundwater-fed chemosynthetic microbial mats in the Lake Huron basin.</title>
        <authorList>
            <person name="Sharrar A.M."/>
            <person name="Flood B.E."/>
            <person name="Bailey J.V."/>
            <person name="Jones D.S."/>
            <person name="Biddanda B."/>
            <person name="Ruberg S.A."/>
            <person name="Marcus D.N."/>
            <person name="Dick G.J."/>
        </authorList>
    </citation>
    <scope>NUCLEOTIDE SEQUENCE [LARGE SCALE GENOMIC DNA]</scope>
    <source>
        <strain evidence="6">A8</strain>
    </source>
</reference>
<dbReference type="EMBL" id="MTEJ01000074">
    <property type="protein sequence ID" value="OQX12026.1"/>
    <property type="molecule type" value="Genomic_DNA"/>
</dbReference>
<dbReference type="Pfam" id="PF02954">
    <property type="entry name" value="HTH_8"/>
    <property type="match status" value="1"/>
</dbReference>
<dbReference type="PANTHER" id="PTHR32071">
    <property type="entry name" value="TRANSCRIPTIONAL REGULATORY PROTEIN"/>
    <property type="match status" value="1"/>
</dbReference>
<evidence type="ECO:0000256" key="2">
    <source>
        <dbReference type="ARBA" id="ARBA00022840"/>
    </source>
</evidence>
<dbReference type="SUPFAM" id="SSF46689">
    <property type="entry name" value="Homeodomain-like"/>
    <property type="match status" value="1"/>
</dbReference>
<dbReference type="PRINTS" id="PR01590">
    <property type="entry name" value="HTHFIS"/>
</dbReference>
<dbReference type="InterPro" id="IPR002197">
    <property type="entry name" value="HTH_Fis"/>
</dbReference>
<dbReference type="GO" id="GO:0005524">
    <property type="term" value="F:ATP binding"/>
    <property type="evidence" value="ECO:0007669"/>
    <property type="project" value="UniProtKB-KW"/>
</dbReference>
<evidence type="ECO:0000256" key="1">
    <source>
        <dbReference type="ARBA" id="ARBA00022741"/>
    </source>
</evidence>
<dbReference type="InterPro" id="IPR058031">
    <property type="entry name" value="AAA_lid_NorR"/>
</dbReference>
<dbReference type="STRING" id="1123401.GCA_000621325_00272"/>
<evidence type="ECO:0000256" key="4">
    <source>
        <dbReference type="ARBA" id="ARBA00023163"/>
    </source>
</evidence>
<comment type="caution">
    <text evidence="6">The sequence shown here is derived from an EMBL/GenBank/DDBJ whole genome shotgun (WGS) entry which is preliminary data.</text>
</comment>
<evidence type="ECO:0000259" key="5">
    <source>
        <dbReference type="PROSITE" id="PS50045"/>
    </source>
</evidence>
<protein>
    <submittedName>
        <fullName evidence="6">Fis family transcriptional regulator</fullName>
    </submittedName>
</protein>
<sequence>ALRMGREVENIAPAAMSVLLGYHYPGNVRELENLIERGVALARGNELTLAELPAALAAQAIHALPEAPTELPSLVQREEEYIRYVLEHCDGNRTKAAQILGIDRVSLWRKLKKYGLVEGEE</sequence>
<dbReference type="Gene3D" id="1.10.10.60">
    <property type="entry name" value="Homeodomain-like"/>
    <property type="match status" value="1"/>
</dbReference>
<dbReference type="PROSITE" id="PS00688">
    <property type="entry name" value="SIGMA54_INTERACT_3"/>
    <property type="match status" value="1"/>
</dbReference>
<dbReference type="InterPro" id="IPR002078">
    <property type="entry name" value="Sigma_54_int"/>
</dbReference>
<name>A0A1Y1QRD1_9GAMM</name>
<accession>A0A1Y1QRD1</accession>
<feature type="domain" description="Sigma-54 factor interaction" evidence="5">
    <location>
        <begin position="1"/>
        <end position="40"/>
    </location>
</feature>
<dbReference type="PROSITE" id="PS50045">
    <property type="entry name" value="SIGMA54_INTERACT_4"/>
    <property type="match status" value="1"/>
</dbReference>
<keyword evidence="3" id="KW-0805">Transcription regulation</keyword>
<gene>
    <name evidence="6" type="ORF">BWK73_15920</name>
</gene>
<feature type="non-terminal residue" evidence="6">
    <location>
        <position position="1"/>
    </location>
</feature>
<dbReference type="Proteomes" id="UP000192491">
    <property type="component" value="Unassembled WGS sequence"/>
</dbReference>
<dbReference type="AlphaFoldDB" id="A0A1Y1QRD1"/>